<dbReference type="EMBL" id="QUSL01000034">
    <property type="protein sequence ID" value="RGD79725.1"/>
    <property type="molecule type" value="Genomic_DNA"/>
</dbReference>
<dbReference type="AlphaFoldDB" id="A0A3E3E9A3"/>
<dbReference type="Gene3D" id="3.40.50.1110">
    <property type="entry name" value="SGNH hydrolase"/>
    <property type="match status" value="1"/>
</dbReference>
<proteinExistence type="predicted"/>
<organism evidence="1 2">
    <name type="scientific">Thomasclavelia ramosa</name>
    <dbReference type="NCBI Taxonomy" id="1547"/>
    <lineage>
        <taxon>Bacteria</taxon>
        <taxon>Bacillati</taxon>
        <taxon>Bacillota</taxon>
        <taxon>Erysipelotrichia</taxon>
        <taxon>Erysipelotrichales</taxon>
        <taxon>Coprobacillaceae</taxon>
        <taxon>Thomasclavelia</taxon>
    </lineage>
</organism>
<protein>
    <recommendedName>
        <fullName evidence="3">SGNH/GDSL hydrolase family protein</fullName>
    </recommendedName>
</protein>
<evidence type="ECO:0000313" key="1">
    <source>
        <dbReference type="EMBL" id="RGD79725.1"/>
    </source>
</evidence>
<accession>A0A3E3E9A3</accession>
<evidence type="ECO:0000313" key="2">
    <source>
        <dbReference type="Proteomes" id="UP000261032"/>
    </source>
</evidence>
<gene>
    <name evidence="1" type="ORF">DXB93_15880</name>
</gene>
<dbReference type="RefSeq" id="WP_117582442.1">
    <property type="nucleotide sequence ID" value="NZ_CAACVM010000043.1"/>
</dbReference>
<comment type="caution">
    <text evidence="1">The sequence shown here is derived from an EMBL/GenBank/DDBJ whole genome shotgun (WGS) entry which is preliminary data.</text>
</comment>
<dbReference type="Proteomes" id="UP000261032">
    <property type="component" value="Unassembled WGS sequence"/>
</dbReference>
<dbReference type="SUPFAM" id="SSF52266">
    <property type="entry name" value="SGNH hydrolase"/>
    <property type="match status" value="1"/>
</dbReference>
<name>A0A3E3E9A3_9FIRM</name>
<evidence type="ECO:0008006" key="3">
    <source>
        <dbReference type="Google" id="ProtNLM"/>
    </source>
</evidence>
<dbReference type="InterPro" id="IPR036514">
    <property type="entry name" value="SGNH_hydro_sf"/>
</dbReference>
<sequence length="227" mass="26376">MKILFVGNSHTYMNDMPEMVRINSSEKLEVTMLARPAITFHDHLESMELQFALKQGYDFVIFQQASHEPCPSKEATLHDAKALIELARSCGVMPYIMIPWSQRNYDDDFKTTKDIYHQVMMDNLVDGIPVGYVINRLSHQNPELELFQSDNQHLTSLGSYLESITILNTIFFETKFPGKLIYPNQSSFEEHQLDERLIDFLTKEVVHTVERFKSNYCVCGKREILDD</sequence>
<reference evidence="1 2" key="1">
    <citation type="submission" date="2018-08" db="EMBL/GenBank/DDBJ databases">
        <title>A genome reference for cultivated species of the human gut microbiota.</title>
        <authorList>
            <person name="Zou Y."/>
            <person name="Xue W."/>
            <person name="Luo G."/>
        </authorList>
    </citation>
    <scope>NUCLEOTIDE SEQUENCE [LARGE SCALE GENOMIC DNA]</scope>
    <source>
        <strain evidence="1 2">OM06-4</strain>
    </source>
</reference>